<accession>A0A964T8C3</accession>
<dbReference type="NCBIfam" id="TIGR02217">
    <property type="entry name" value="chp_TIGR02217"/>
    <property type="match status" value="1"/>
</dbReference>
<protein>
    <submittedName>
        <fullName evidence="2">TIGR02217 family protein</fullName>
    </submittedName>
</protein>
<evidence type="ECO:0000259" key="1">
    <source>
        <dbReference type="Pfam" id="PF09343"/>
    </source>
</evidence>
<gene>
    <name evidence="2" type="ORF">E4O86_21760</name>
</gene>
<dbReference type="InterPro" id="IPR011740">
    <property type="entry name" value="DUF2460"/>
</dbReference>
<feature type="domain" description="DUF2460" evidence="1">
    <location>
        <begin position="7"/>
        <end position="214"/>
    </location>
</feature>
<proteinExistence type="predicted"/>
<evidence type="ECO:0000313" key="2">
    <source>
        <dbReference type="EMBL" id="MYZ50340.1"/>
    </source>
</evidence>
<dbReference type="Pfam" id="PF09343">
    <property type="entry name" value="DUF2460"/>
    <property type="match status" value="1"/>
</dbReference>
<evidence type="ECO:0000313" key="3">
    <source>
        <dbReference type="Proteomes" id="UP000773614"/>
    </source>
</evidence>
<comment type="caution">
    <text evidence="2">The sequence shown here is derived from an EMBL/GenBank/DDBJ whole genome shotgun (WGS) entry which is preliminary data.</text>
</comment>
<dbReference type="OrthoDB" id="1685145at2"/>
<sequence>MADADFHEIVFPIAIGFGATGGPERRTEIVRLASGHEQRNARWADSRRRYNAGTGLHSTADLAVLLAFFEERRGRFHGFRWRDRLDRQSAPPGKAPGPLDQTIGTGDGATAAFQLAKSYGSGFAPYSRAIRKPVAGTVRVAVAGVEQSEGTAFTADPTSGVLTFLPGAIPPVGAAVTAGFAFDVPVRFDTDRLDINLAAFEAGEAPNIPIVEIRT</sequence>
<name>A0A964T8C3_9HYPH</name>
<dbReference type="Proteomes" id="UP000773614">
    <property type="component" value="Unassembled WGS sequence"/>
</dbReference>
<dbReference type="RefSeq" id="WP_161142663.1">
    <property type="nucleotide sequence ID" value="NZ_SPKJ01000153.1"/>
</dbReference>
<keyword evidence="3" id="KW-1185">Reference proteome</keyword>
<dbReference type="AlphaFoldDB" id="A0A964T8C3"/>
<reference evidence="2" key="1">
    <citation type="submission" date="2019-03" db="EMBL/GenBank/DDBJ databases">
        <title>Afifella sp. nov., isolated from activated sludge.</title>
        <authorList>
            <person name="Li Q."/>
            <person name="Liu Y."/>
        </authorList>
    </citation>
    <scope>NUCLEOTIDE SEQUENCE</scope>
    <source>
        <strain evidence="2">L72</strain>
    </source>
</reference>
<organism evidence="2 3">
    <name type="scientific">Propylenella binzhouense</name>
    <dbReference type="NCBI Taxonomy" id="2555902"/>
    <lineage>
        <taxon>Bacteria</taxon>
        <taxon>Pseudomonadati</taxon>
        <taxon>Pseudomonadota</taxon>
        <taxon>Alphaproteobacteria</taxon>
        <taxon>Hyphomicrobiales</taxon>
        <taxon>Propylenellaceae</taxon>
        <taxon>Propylenella</taxon>
    </lineage>
</organism>
<dbReference type="EMBL" id="SPKJ01000153">
    <property type="protein sequence ID" value="MYZ50340.1"/>
    <property type="molecule type" value="Genomic_DNA"/>
</dbReference>